<evidence type="ECO:0000313" key="2">
    <source>
        <dbReference type="EMBL" id="KAI9178242.1"/>
    </source>
</evidence>
<evidence type="ECO:0000313" key="3">
    <source>
        <dbReference type="Proteomes" id="UP001064489"/>
    </source>
</evidence>
<feature type="transmembrane region" description="Helical" evidence="1">
    <location>
        <begin position="275"/>
        <end position="294"/>
    </location>
</feature>
<name>A0AAD5NSY7_ACENE</name>
<dbReference type="EMBL" id="JAJSOW010000102">
    <property type="protein sequence ID" value="KAI9178242.1"/>
    <property type="molecule type" value="Genomic_DNA"/>
</dbReference>
<protein>
    <submittedName>
        <fullName evidence="2">Uncharacterized protein</fullName>
    </submittedName>
</protein>
<comment type="caution">
    <text evidence="2">The sequence shown here is derived from an EMBL/GenBank/DDBJ whole genome shotgun (WGS) entry which is preliminary data.</text>
</comment>
<keyword evidence="1" id="KW-1133">Transmembrane helix</keyword>
<gene>
    <name evidence="2" type="ORF">LWI28_024260</name>
</gene>
<evidence type="ECO:0000256" key="1">
    <source>
        <dbReference type="SAM" id="Phobius"/>
    </source>
</evidence>
<keyword evidence="1" id="KW-0812">Transmembrane</keyword>
<proteinExistence type="predicted"/>
<organism evidence="2 3">
    <name type="scientific">Acer negundo</name>
    <name type="common">Box elder</name>
    <dbReference type="NCBI Taxonomy" id="4023"/>
    <lineage>
        <taxon>Eukaryota</taxon>
        <taxon>Viridiplantae</taxon>
        <taxon>Streptophyta</taxon>
        <taxon>Embryophyta</taxon>
        <taxon>Tracheophyta</taxon>
        <taxon>Spermatophyta</taxon>
        <taxon>Magnoliopsida</taxon>
        <taxon>eudicotyledons</taxon>
        <taxon>Gunneridae</taxon>
        <taxon>Pentapetalae</taxon>
        <taxon>rosids</taxon>
        <taxon>malvids</taxon>
        <taxon>Sapindales</taxon>
        <taxon>Sapindaceae</taxon>
        <taxon>Hippocastanoideae</taxon>
        <taxon>Acereae</taxon>
        <taxon>Acer</taxon>
    </lineage>
</organism>
<dbReference type="AlphaFoldDB" id="A0AAD5NSY7"/>
<accession>A0AAD5NSY7</accession>
<keyword evidence="1" id="KW-0472">Membrane</keyword>
<keyword evidence="3" id="KW-1185">Reference proteome</keyword>
<reference evidence="2" key="2">
    <citation type="submission" date="2023-02" db="EMBL/GenBank/DDBJ databases">
        <authorList>
            <person name="Swenson N.G."/>
            <person name="Wegrzyn J.L."/>
            <person name="Mcevoy S.L."/>
        </authorList>
    </citation>
    <scope>NUCLEOTIDE SEQUENCE</scope>
    <source>
        <strain evidence="2">91603</strain>
        <tissue evidence="2">Leaf</tissue>
    </source>
</reference>
<reference evidence="2" key="1">
    <citation type="journal article" date="2022" name="Plant J.">
        <title>Strategies of tolerance reflected in two North American maple genomes.</title>
        <authorList>
            <person name="McEvoy S.L."/>
            <person name="Sezen U.U."/>
            <person name="Trouern-Trend A."/>
            <person name="McMahon S.M."/>
            <person name="Schaberg P.G."/>
            <person name="Yang J."/>
            <person name="Wegrzyn J.L."/>
            <person name="Swenson N.G."/>
        </authorList>
    </citation>
    <scope>NUCLEOTIDE SEQUENCE</scope>
    <source>
        <strain evidence="2">91603</strain>
    </source>
</reference>
<sequence length="360" mass="39996">MFNQGSEQVFEDAKVNKRDIKATGFTAGPSYAEVVRKSTTKFRHNSLESKDRVETMKWAEDSHDVTEMSLSEAKSYGKHVFIGGIMDKCDNSSISASMGEFKGILLHCWCEEFFKRLGWAVGEPLLVEEELLSREKLDRGKVLVLIPFIQRCPASIKVSTERLSYPILVSSIGHRIVNYKLDRVAAIISVTNQKSVEKAASVKMDSQNNLVLANCVGVGKVGNNGRGSIEKFKDEDGISKSLNDKGKGISRNYLRRLSNVPLIHNGKMNLDKKKGIMHGIGIGPVRIVILLLLLKVRRANLFTSQRKLAVQFQAESKVRQSSSDNSYSHVAETLLQHDAIDENMPVVEGVKDGMKASSKK</sequence>
<dbReference type="Proteomes" id="UP001064489">
    <property type="component" value="Chromosome 5"/>
</dbReference>